<accession>A0A645EZA7</accession>
<dbReference type="EMBL" id="VSSQ01053334">
    <property type="protein sequence ID" value="MPN07371.1"/>
    <property type="molecule type" value="Genomic_DNA"/>
</dbReference>
<evidence type="ECO:0000313" key="1">
    <source>
        <dbReference type="EMBL" id="MPN07371.1"/>
    </source>
</evidence>
<sequence length="136" mass="15702">MSTELVHVNVPIFNSADVLLLVVSLLKDNRWKITILAPFLHEFLHIWKMSNEICIGWVLSLQLDIMRLPPASSNLHHSSLKPTWHAIRTSLLWKLCAKWLVATISCFCFTKSLLPVSTEVENTLTSQYRIVKVRMY</sequence>
<protein>
    <submittedName>
        <fullName evidence="1">Uncharacterized protein</fullName>
    </submittedName>
</protein>
<reference evidence="1" key="1">
    <citation type="submission" date="2019-08" db="EMBL/GenBank/DDBJ databases">
        <authorList>
            <person name="Kucharzyk K."/>
            <person name="Murdoch R.W."/>
            <person name="Higgins S."/>
            <person name="Loffler F."/>
        </authorList>
    </citation>
    <scope>NUCLEOTIDE SEQUENCE</scope>
</reference>
<dbReference type="AlphaFoldDB" id="A0A645EZA7"/>
<gene>
    <name evidence="1" type="ORF">SDC9_154637</name>
</gene>
<proteinExistence type="predicted"/>
<organism evidence="1">
    <name type="scientific">bioreactor metagenome</name>
    <dbReference type="NCBI Taxonomy" id="1076179"/>
    <lineage>
        <taxon>unclassified sequences</taxon>
        <taxon>metagenomes</taxon>
        <taxon>ecological metagenomes</taxon>
    </lineage>
</organism>
<name>A0A645EZA7_9ZZZZ</name>
<comment type="caution">
    <text evidence="1">The sequence shown here is derived from an EMBL/GenBank/DDBJ whole genome shotgun (WGS) entry which is preliminary data.</text>
</comment>